<feature type="domain" description="Serine aminopeptidase S33" evidence="1">
    <location>
        <begin position="24"/>
        <end position="254"/>
    </location>
</feature>
<sequence>MHNSEYLKTFDGKKMFFRRDLVDDPKAVIVIVHGLDEHQGRYDYLAGRFNGEGFSVYRFDNRGHGRSDGKQAYLEDFNIYLDDADTAVQKASSENPNLPIFMLGHSMGGFIAAGYGIKYPDSLDGQILTGGWTNKTDAFAEIDKMSLEDNPELKLPNELGDLISRSKYVVDDYLKDPYVSEYTTLRLMKTMLDEGIPWLVSNLNKYSYPALILHGGDDQIVDSYCSEELYKLISSEDKELKIYDELYHEILNAPEKEDVIMDILNWIENRI</sequence>
<evidence type="ECO:0000259" key="1">
    <source>
        <dbReference type="Pfam" id="PF12146"/>
    </source>
</evidence>
<keyword evidence="2" id="KW-0378">Hydrolase</keyword>
<dbReference type="InterPro" id="IPR022742">
    <property type="entry name" value="Hydrolase_4"/>
</dbReference>
<dbReference type="SUPFAM" id="SSF53474">
    <property type="entry name" value="alpha/beta-Hydrolases"/>
    <property type="match status" value="1"/>
</dbReference>
<dbReference type="InterPro" id="IPR000073">
    <property type="entry name" value="AB_hydrolase_1"/>
</dbReference>
<gene>
    <name evidence="2" type="ORF">LJ207_01820</name>
</gene>
<keyword evidence="3" id="KW-1185">Reference proteome</keyword>
<dbReference type="Pfam" id="PF12146">
    <property type="entry name" value="Hydrolase_4"/>
    <property type="match status" value="1"/>
</dbReference>
<accession>A0AAW4WWB2</accession>
<evidence type="ECO:0000313" key="3">
    <source>
        <dbReference type="Proteomes" id="UP001199296"/>
    </source>
</evidence>
<dbReference type="PRINTS" id="PR00111">
    <property type="entry name" value="ABHYDROLASE"/>
</dbReference>
<name>A0AAW4WWB2_9FIRM</name>
<evidence type="ECO:0000313" key="2">
    <source>
        <dbReference type="EMBL" id="MCC3144053.1"/>
    </source>
</evidence>
<dbReference type="EMBL" id="JAJFAT010000002">
    <property type="protein sequence ID" value="MCC3144053.1"/>
    <property type="molecule type" value="Genomic_DNA"/>
</dbReference>
<organism evidence="2 3">
    <name type="scientific">Halanaerobium polyolivorans</name>
    <dbReference type="NCBI Taxonomy" id="2886943"/>
    <lineage>
        <taxon>Bacteria</taxon>
        <taxon>Bacillati</taxon>
        <taxon>Bacillota</taxon>
        <taxon>Clostridia</taxon>
        <taxon>Halanaerobiales</taxon>
        <taxon>Halanaerobiaceae</taxon>
        <taxon>Halanaerobium</taxon>
    </lineage>
</organism>
<dbReference type="Proteomes" id="UP001199296">
    <property type="component" value="Unassembled WGS sequence"/>
</dbReference>
<proteinExistence type="predicted"/>
<dbReference type="InterPro" id="IPR029058">
    <property type="entry name" value="AB_hydrolase_fold"/>
</dbReference>
<dbReference type="PANTHER" id="PTHR11614">
    <property type="entry name" value="PHOSPHOLIPASE-RELATED"/>
    <property type="match status" value="1"/>
</dbReference>
<dbReference type="Gene3D" id="3.40.50.1820">
    <property type="entry name" value="alpha/beta hydrolase"/>
    <property type="match status" value="1"/>
</dbReference>
<dbReference type="RefSeq" id="WP_229343536.1">
    <property type="nucleotide sequence ID" value="NZ_JAJFAT010000002.1"/>
</dbReference>
<dbReference type="GO" id="GO:0016787">
    <property type="term" value="F:hydrolase activity"/>
    <property type="evidence" value="ECO:0007669"/>
    <property type="project" value="UniProtKB-KW"/>
</dbReference>
<dbReference type="InterPro" id="IPR051044">
    <property type="entry name" value="MAG_DAG_Lipase"/>
</dbReference>
<protein>
    <submittedName>
        <fullName evidence="2">Alpha/beta hydrolase</fullName>
    </submittedName>
</protein>
<comment type="caution">
    <text evidence="2">The sequence shown here is derived from an EMBL/GenBank/DDBJ whole genome shotgun (WGS) entry which is preliminary data.</text>
</comment>
<reference evidence="2 3" key="1">
    <citation type="submission" date="2021-10" db="EMBL/GenBank/DDBJ databases">
        <authorList>
            <person name="Grouzdev D.S."/>
            <person name="Pantiukh K.S."/>
            <person name="Krutkina M.S."/>
        </authorList>
    </citation>
    <scope>NUCLEOTIDE SEQUENCE [LARGE SCALE GENOMIC DNA]</scope>
    <source>
        <strain evidence="2 3">Z-7514</strain>
    </source>
</reference>
<dbReference type="AlphaFoldDB" id="A0AAW4WWB2"/>